<protein>
    <submittedName>
        <fullName evidence="2">Uncharacterized protein</fullName>
    </submittedName>
</protein>
<proteinExistence type="predicted"/>
<dbReference type="Proteomes" id="UP000177704">
    <property type="component" value="Unassembled WGS sequence"/>
</dbReference>
<reference evidence="2 3" key="1">
    <citation type="journal article" date="2016" name="Nat. Commun.">
        <title>Thousands of microbial genomes shed light on interconnected biogeochemical processes in an aquifer system.</title>
        <authorList>
            <person name="Anantharaman K."/>
            <person name="Brown C.T."/>
            <person name="Hug L.A."/>
            <person name="Sharon I."/>
            <person name="Castelle C.J."/>
            <person name="Probst A.J."/>
            <person name="Thomas B.C."/>
            <person name="Singh A."/>
            <person name="Wilkins M.J."/>
            <person name="Karaoz U."/>
            <person name="Brodie E.L."/>
            <person name="Williams K.H."/>
            <person name="Hubbard S.S."/>
            <person name="Banfield J.F."/>
        </authorList>
    </citation>
    <scope>NUCLEOTIDE SEQUENCE [LARGE SCALE GENOMIC DNA]</scope>
</reference>
<comment type="caution">
    <text evidence="2">The sequence shown here is derived from an EMBL/GenBank/DDBJ whole genome shotgun (WGS) entry which is preliminary data.</text>
</comment>
<evidence type="ECO:0000313" key="3">
    <source>
        <dbReference type="Proteomes" id="UP000177704"/>
    </source>
</evidence>
<gene>
    <name evidence="2" type="ORF">A3B36_02655</name>
</gene>
<sequence length="147" mass="15713">MEGDWLAGGFTVTPTSVVWLPYPGAVPVTVTVLAPVEAVPGPMERVRVQDEPPGLQEEPEGQEQDRLDEAQVCDRSTLVVNPPEAVTVSVTFCAAPPCVTVTGPLLFREKLAATAFTVKSAPVPWNPLESVAQEEVKPAPSRARTLQ</sequence>
<name>A0A1F7V4U2_9BACT</name>
<evidence type="ECO:0000313" key="2">
    <source>
        <dbReference type="EMBL" id="OGL85586.1"/>
    </source>
</evidence>
<evidence type="ECO:0000256" key="1">
    <source>
        <dbReference type="SAM" id="MobiDB-lite"/>
    </source>
</evidence>
<dbReference type="EMBL" id="MGEM01000006">
    <property type="protein sequence ID" value="OGL85586.1"/>
    <property type="molecule type" value="Genomic_DNA"/>
</dbReference>
<accession>A0A1F7V4U2</accession>
<dbReference type="AlphaFoldDB" id="A0A1F7V4U2"/>
<feature type="region of interest" description="Disordered" evidence="1">
    <location>
        <begin position="43"/>
        <end position="67"/>
    </location>
</feature>
<organism evidence="2 3">
    <name type="scientific">Candidatus Uhrbacteria bacterium RIFCSPLOWO2_01_FULL_55_36</name>
    <dbReference type="NCBI Taxonomy" id="1802404"/>
    <lineage>
        <taxon>Bacteria</taxon>
        <taxon>Candidatus Uhriibacteriota</taxon>
    </lineage>
</organism>